<dbReference type="EMBL" id="CP023668">
    <property type="protein sequence ID" value="ATG97256.1"/>
    <property type="molecule type" value="Genomic_DNA"/>
</dbReference>
<accession>A0A291IRA1</accession>
<protein>
    <submittedName>
        <fullName evidence="1">Uncharacterized protein</fullName>
    </submittedName>
</protein>
<sequence>MRKLNNHEKKKIKAGKGASGALFGGIANMIKAAGSFITDFVGTIATTVFMFTDKGHHDKASYKMGSNQITIDDQKSNELREKALSDQQKEILKHDLKDRDELIKQQQEPEYKLPHTQHEIKTYDYDLLEHNDAVLSHTENDYQSHDLYDFS</sequence>
<organism evidence="1 2">
    <name type="scientific">Mesoplasma lactucae ATCC 49193</name>
    <dbReference type="NCBI Taxonomy" id="81460"/>
    <lineage>
        <taxon>Bacteria</taxon>
        <taxon>Bacillati</taxon>
        <taxon>Mycoplasmatota</taxon>
        <taxon>Mollicutes</taxon>
        <taxon>Entomoplasmatales</taxon>
        <taxon>Entomoplasmataceae</taxon>
        <taxon>Mesoplasma</taxon>
    </lineage>
</organism>
<proteinExistence type="predicted"/>
<reference evidence="1 2" key="1">
    <citation type="submission" date="2017-09" db="EMBL/GenBank/DDBJ databases">
        <title>SPAdes assembly of the Mesoplasma lactucae genome.</title>
        <authorList>
            <person name="Knight T.F."/>
            <person name="Rubinstein R."/>
            <person name="Citino T."/>
        </authorList>
    </citation>
    <scope>NUCLEOTIDE SEQUENCE [LARGE SCALE GENOMIC DNA]</scope>
    <source>
        <strain evidence="1 2">831-C4</strain>
    </source>
</reference>
<evidence type="ECO:0000313" key="2">
    <source>
        <dbReference type="Proteomes" id="UP000232227"/>
    </source>
</evidence>
<name>A0A291IRA1_9MOLU</name>
<dbReference type="Proteomes" id="UP000232227">
    <property type="component" value="Chromosome"/>
</dbReference>
<evidence type="ECO:0000313" key="1">
    <source>
        <dbReference type="EMBL" id="ATG97256.1"/>
    </source>
</evidence>
<dbReference type="KEGG" id="mlac:CP520_00580"/>
<dbReference type="AlphaFoldDB" id="A0A291IRA1"/>
<dbReference type="RefSeq" id="WP_096862544.1">
    <property type="nucleotide sequence ID" value="NZ_CP023668.1"/>
</dbReference>
<keyword evidence="2" id="KW-1185">Reference proteome</keyword>
<gene>
    <name evidence="1" type="ORF">CP520_00580</name>
</gene>